<dbReference type="GO" id="GO:0009399">
    <property type="term" value="P:nitrogen fixation"/>
    <property type="evidence" value="ECO:0007669"/>
    <property type="project" value="InterPro"/>
</dbReference>
<name>A0A2K8QRA1_9GAMM</name>
<evidence type="ECO:0000313" key="1">
    <source>
        <dbReference type="EMBL" id="ATZ96014.1"/>
    </source>
</evidence>
<protein>
    <submittedName>
        <fullName evidence="1">Putative nitrogen fixation protein NifT</fullName>
    </submittedName>
</protein>
<evidence type="ECO:0000313" key="2">
    <source>
        <dbReference type="Proteomes" id="UP000231901"/>
    </source>
</evidence>
<sequence length="72" mass="8254">MPVVIFRERNAQLYCYVAKLDLEAKVTGMEFDRHDYWGGRVELEGGKCYYVNPQDAKPVFPVSLRASRAELG</sequence>
<dbReference type="InterPro" id="IPR024044">
    <property type="entry name" value="NifT/FixU_barrel-like_dom_sf"/>
</dbReference>
<keyword evidence="2" id="KW-1185">Reference proteome</keyword>
<dbReference type="Pfam" id="PF06988">
    <property type="entry name" value="NifT"/>
    <property type="match status" value="1"/>
</dbReference>
<dbReference type="OrthoDB" id="196613at2"/>
<dbReference type="Proteomes" id="UP000231901">
    <property type="component" value="Chromosome"/>
</dbReference>
<dbReference type="AlphaFoldDB" id="A0A2K8QRA1"/>
<dbReference type="EMBL" id="CP025003">
    <property type="protein sequence ID" value="ATZ96014.1"/>
    <property type="molecule type" value="Genomic_DNA"/>
</dbReference>
<organism evidence="1 2">
    <name type="scientific">Dickeya fangzhongdai</name>
    <dbReference type="NCBI Taxonomy" id="1778540"/>
    <lineage>
        <taxon>Bacteria</taxon>
        <taxon>Pseudomonadati</taxon>
        <taxon>Pseudomonadota</taxon>
        <taxon>Gammaproteobacteria</taxon>
        <taxon>Enterobacterales</taxon>
        <taxon>Pectobacteriaceae</taxon>
        <taxon>Dickeya</taxon>
    </lineage>
</organism>
<reference evidence="2" key="1">
    <citation type="journal article" date="2018" name="Genome Announc.">
        <title>Complete genome sequence of a Dickeya fangzhongdai type strain causing bleeding canker of pear tree trunks.</title>
        <authorList>
            <person name="Zhao Y."/>
            <person name="Tian Y."/>
            <person name="Li X."/>
            <person name="Hu B."/>
        </authorList>
    </citation>
    <scope>NUCLEOTIDE SEQUENCE [LARGE SCALE GENOMIC DNA]</scope>
    <source>
        <strain evidence="2">DSM 101947</strain>
    </source>
</reference>
<dbReference type="GeneID" id="66566556"/>
<dbReference type="KEGG" id="dfn:CVE23_19770"/>
<dbReference type="NCBIfam" id="TIGR02934">
    <property type="entry name" value="nifT_nitrog"/>
    <property type="match status" value="1"/>
</dbReference>
<dbReference type="RefSeq" id="WP_033570863.1">
    <property type="nucleotide sequence ID" value="NZ_BMJF01000005.1"/>
</dbReference>
<gene>
    <name evidence="1" type="primary">nifT</name>
    <name evidence="1" type="ORF">CVE23_19770</name>
</gene>
<dbReference type="InterPro" id="IPR009727">
    <property type="entry name" value="NifT"/>
</dbReference>
<proteinExistence type="predicted"/>
<accession>A0A2K8QRA1</accession>
<dbReference type="SUPFAM" id="SSF159203">
    <property type="entry name" value="NifT/FixU-like"/>
    <property type="match status" value="1"/>
</dbReference>
<dbReference type="Gene3D" id="2.40.50.240">
    <property type="entry name" value="NifT/FixU-like"/>
    <property type="match status" value="1"/>
</dbReference>
<dbReference type="KEGG" id="ced:LH89_15170"/>